<keyword evidence="5 8" id="KW-1133">Transmembrane helix</keyword>
<evidence type="ECO:0000256" key="3">
    <source>
        <dbReference type="ARBA" id="ARBA00022475"/>
    </source>
</evidence>
<evidence type="ECO:0000256" key="5">
    <source>
        <dbReference type="ARBA" id="ARBA00022989"/>
    </source>
</evidence>
<dbReference type="InterPro" id="IPR050171">
    <property type="entry name" value="MFS_Transporters"/>
</dbReference>
<evidence type="ECO:0000313" key="11">
    <source>
        <dbReference type="Proteomes" id="UP001212326"/>
    </source>
</evidence>
<dbReference type="Proteomes" id="UP001212326">
    <property type="component" value="Chromosome"/>
</dbReference>
<evidence type="ECO:0000256" key="8">
    <source>
        <dbReference type="SAM" id="Phobius"/>
    </source>
</evidence>
<comment type="subcellular location">
    <subcellularLocation>
        <location evidence="1">Cell membrane</location>
        <topology evidence="1">Multi-pass membrane protein</topology>
    </subcellularLocation>
</comment>
<name>A0ABY7PBU9_9ACTN</name>
<dbReference type="InterPro" id="IPR036259">
    <property type="entry name" value="MFS_trans_sf"/>
</dbReference>
<feature type="region of interest" description="Disordered" evidence="7">
    <location>
        <begin position="422"/>
        <end position="441"/>
    </location>
</feature>
<feature type="transmembrane region" description="Helical" evidence="8">
    <location>
        <begin position="247"/>
        <end position="270"/>
    </location>
</feature>
<sequence>MKRQRQLPAEWVLPVTAAVNGVGTGMYVPFTLVFFHAVTGLSFPVVGAVLTATGLAGIAVLPLAGTAVDRYGAKRVLHVLYGVRVAGFALYPFAHSLPAFAAVALVTAAADRAFPAAQQSLIGEVARGAGRDRLQAATRALQNAGSGAGALLATLVISLAGSTGYTYAAWGNALAFALAALLLRPLRPVRTAGGATTVRRAGAGYRLVLADRPFLVVTGANFLNALNYSALSVLFPLFMVEWLRGPAVLTGAAFTLNTLLCAVAGVAVGARVRRTGARRTRAAALGGSLFAAAFAAQIVLGTLRPGSAAVLGTALAAVAVVYTLGELIHSPAAEVLAVSAAPGAVRGRYLAAYQMSWSLAKAVAPSLFTALLALDGRAPWAVLVLTSALAATLLIRVEHRLPAEAVRPLPVTVTVTVTGGRAPLTPATTLEATPVPEGSRP</sequence>
<keyword evidence="6 8" id="KW-0472">Membrane</keyword>
<feature type="transmembrane region" description="Helical" evidence="8">
    <location>
        <begin position="282"/>
        <end position="300"/>
    </location>
</feature>
<dbReference type="PANTHER" id="PTHR23517">
    <property type="entry name" value="RESISTANCE PROTEIN MDTM, PUTATIVE-RELATED-RELATED"/>
    <property type="match status" value="1"/>
</dbReference>
<reference evidence="10 11" key="1">
    <citation type="submission" date="2022-12" db="EMBL/GenBank/DDBJ databases">
        <authorList>
            <person name="Mo P."/>
        </authorList>
    </citation>
    <scope>NUCLEOTIDE SEQUENCE [LARGE SCALE GENOMIC DNA]</scope>
    <source>
        <strain evidence="10 11">HUAS 2-6</strain>
    </source>
</reference>
<evidence type="ECO:0000256" key="6">
    <source>
        <dbReference type="ARBA" id="ARBA00023136"/>
    </source>
</evidence>
<evidence type="ECO:0000259" key="9">
    <source>
        <dbReference type="PROSITE" id="PS50850"/>
    </source>
</evidence>
<organism evidence="10 11">
    <name type="scientific">Streptomyces camelliae</name>
    <dbReference type="NCBI Taxonomy" id="3004093"/>
    <lineage>
        <taxon>Bacteria</taxon>
        <taxon>Bacillati</taxon>
        <taxon>Actinomycetota</taxon>
        <taxon>Actinomycetes</taxon>
        <taxon>Kitasatosporales</taxon>
        <taxon>Streptomycetaceae</taxon>
        <taxon>Streptomyces</taxon>
    </lineage>
</organism>
<evidence type="ECO:0000256" key="2">
    <source>
        <dbReference type="ARBA" id="ARBA00022448"/>
    </source>
</evidence>
<feature type="transmembrane region" description="Helical" evidence="8">
    <location>
        <begin position="164"/>
        <end position="183"/>
    </location>
</feature>
<feature type="domain" description="Major facilitator superfamily (MFS) profile" evidence="9">
    <location>
        <begin position="213"/>
        <end position="441"/>
    </location>
</feature>
<evidence type="ECO:0000256" key="7">
    <source>
        <dbReference type="SAM" id="MobiDB-lite"/>
    </source>
</evidence>
<protein>
    <submittedName>
        <fullName evidence="10">MFS transporter</fullName>
    </submittedName>
</protein>
<proteinExistence type="predicted"/>
<evidence type="ECO:0000256" key="4">
    <source>
        <dbReference type="ARBA" id="ARBA00022692"/>
    </source>
</evidence>
<dbReference type="RefSeq" id="WP_270083806.1">
    <property type="nucleotide sequence ID" value="NZ_CP115300.1"/>
</dbReference>
<keyword evidence="4 8" id="KW-0812">Transmembrane</keyword>
<dbReference type="PANTHER" id="PTHR23517:SF2">
    <property type="entry name" value="MULTIDRUG RESISTANCE PROTEIN MDTH"/>
    <property type="match status" value="1"/>
</dbReference>
<gene>
    <name evidence="10" type="ORF">O1G22_27700</name>
</gene>
<evidence type="ECO:0000313" key="10">
    <source>
        <dbReference type="EMBL" id="WBO66326.1"/>
    </source>
</evidence>
<keyword evidence="3" id="KW-1003">Cell membrane</keyword>
<feature type="transmembrane region" description="Helical" evidence="8">
    <location>
        <begin position="41"/>
        <end position="64"/>
    </location>
</feature>
<feature type="transmembrane region" description="Helical" evidence="8">
    <location>
        <begin position="12"/>
        <end position="35"/>
    </location>
</feature>
<dbReference type="InterPro" id="IPR011701">
    <property type="entry name" value="MFS"/>
</dbReference>
<dbReference type="Pfam" id="PF07690">
    <property type="entry name" value="MFS_1"/>
    <property type="match status" value="1"/>
</dbReference>
<keyword evidence="11" id="KW-1185">Reference proteome</keyword>
<feature type="transmembrane region" description="Helical" evidence="8">
    <location>
        <begin position="214"/>
        <end position="235"/>
    </location>
</feature>
<keyword evidence="2" id="KW-0813">Transport</keyword>
<dbReference type="Gene3D" id="1.20.1250.20">
    <property type="entry name" value="MFS general substrate transporter like domains"/>
    <property type="match status" value="1"/>
</dbReference>
<dbReference type="EMBL" id="CP115300">
    <property type="protein sequence ID" value="WBO66326.1"/>
    <property type="molecule type" value="Genomic_DNA"/>
</dbReference>
<evidence type="ECO:0000256" key="1">
    <source>
        <dbReference type="ARBA" id="ARBA00004651"/>
    </source>
</evidence>
<accession>A0ABY7PBU9</accession>
<dbReference type="InterPro" id="IPR020846">
    <property type="entry name" value="MFS_dom"/>
</dbReference>
<dbReference type="SUPFAM" id="SSF103473">
    <property type="entry name" value="MFS general substrate transporter"/>
    <property type="match status" value="1"/>
</dbReference>
<dbReference type="PROSITE" id="PS50850">
    <property type="entry name" value="MFS"/>
    <property type="match status" value="1"/>
</dbReference>
<feature type="transmembrane region" description="Helical" evidence="8">
    <location>
        <begin position="306"/>
        <end position="324"/>
    </location>
</feature>